<evidence type="ECO:0000313" key="3">
    <source>
        <dbReference type="Proteomes" id="UP001180020"/>
    </source>
</evidence>
<proteinExistence type="predicted"/>
<reference evidence="2" key="2">
    <citation type="submission" date="2023-06" db="EMBL/GenBank/DDBJ databases">
        <authorList>
            <person name="Ma L."/>
            <person name="Liu K.-W."/>
            <person name="Li Z."/>
            <person name="Hsiao Y.-Y."/>
            <person name="Qi Y."/>
            <person name="Fu T."/>
            <person name="Tang G."/>
            <person name="Zhang D."/>
            <person name="Sun W.-H."/>
            <person name="Liu D.-K."/>
            <person name="Li Y."/>
            <person name="Chen G.-Z."/>
            <person name="Liu X.-D."/>
            <person name="Liao X.-Y."/>
            <person name="Jiang Y.-T."/>
            <person name="Yu X."/>
            <person name="Hao Y."/>
            <person name="Huang J."/>
            <person name="Zhao X.-W."/>
            <person name="Ke S."/>
            <person name="Chen Y.-Y."/>
            <person name="Wu W.-L."/>
            <person name="Hsu J.-L."/>
            <person name="Lin Y.-F."/>
            <person name="Huang M.-D."/>
            <person name="Li C.-Y."/>
            <person name="Huang L."/>
            <person name="Wang Z.-W."/>
            <person name="Zhao X."/>
            <person name="Zhong W.-Y."/>
            <person name="Peng D.-H."/>
            <person name="Ahmad S."/>
            <person name="Lan S."/>
            <person name="Zhang J.-S."/>
            <person name="Tsai W.-C."/>
            <person name="Van De Peer Y."/>
            <person name="Liu Z.-J."/>
        </authorList>
    </citation>
    <scope>NUCLEOTIDE SEQUENCE</scope>
    <source>
        <strain evidence="2">CP</strain>
        <tissue evidence="2">Leaves</tissue>
    </source>
</reference>
<protein>
    <submittedName>
        <fullName evidence="2">Uncharacterized protein</fullName>
    </submittedName>
</protein>
<accession>A0AAV9DT98</accession>
<dbReference type="Proteomes" id="UP001180020">
    <property type="component" value="Unassembled WGS sequence"/>
</dbReference>
<name>A0AAV9DT98_ACOCL</name>
<comment type="caution">
    <text evidence="2">The sequence shown here is derived from an EMBL/GenBank/DDBJ whole genome shotgun (WGS) entry which is preliminary data.</text>
</comment>
<gene>
    <name evidence="2" type="ORF">QJS10_CPB11g01130</name>
</gene>
<organism evidence="2 3">
    <name type="scientific">Acorus calamus</name>
    <name type="common">Sweet flag</name>
    <dbReference type="NCBI Taxonomy" id="4465"/>
    <lineage>
        <taxon>Eukaryota</taxon>
        <taxon>Viridiplantae</taxon>
        <taxon>Streptophyta</taxon>
        <taxon>Embryophyta</taxon>
        <taxon>Tracheophyta</taxon>
        <taxon>Spermatophyta</taxon>
        <taxon>Magnoliopsida</taxon>
        <taxon>Liliopsida</taxon>
        <taxon>Acoraceae</taxon>
        <taxon>Acorus</taxon>
    </lineage>
</organism>
<reference evidence="2" key="1">
    <citation type="journal article" date="2023" name="Nat. Commun.">
        <title>Diploid and tetraploid genomes of Acorus and the evolution of monocots.</title>
        <authorList>
            <person name="Ma L."/>
            <person name="Liu K.W."/>
            <person name="Li Z."/>
            <person name="Hsiao Y.Y."/>
            <person name="Qi Y."/>
            <person name="Fu T."/>
            <person name="Tang G.D."/>
            <person name="Zhang D."/>
            <person name="Sun W.H."/>
            <person name="Liu D.K."/>
            <person name="Li Y."/>
            <person name="Chen G.Z."/>
            <person name="Liu X.D."/>
            <person name="Liao X.Y."/>
            <person name="Jiang Y.T."/>
            <person name="Yu X."/>
            <person name="Hao Y."/>
            <person name="Huang J."/>
            <person name="Zhao X.W."/>
            <person name="Ke S."/>
            <person name="Chen Y.Y."/>
            <person name="Wu W.L."/>
            <person name="Hsu J.L."/>
            <person name="Lin Y.F."/>
            <person name="Huang M.D."/>
            <person name="Li C.Y."/>
            <person name="Huang L."/>
            <person name="Wang Z.W."/>
            <person name="Zhao X."/>
            <person name="Zhong W.Y."/>
            <person name="Peng D.H."/>
            <person name="Ahmad S."/>
            <person name="Lan S."/>
            <person name="Zhang J.S."/>
            <person name="Tsai W.C."/>
            <person name="Van de Peer Y."/>
            <person name="Liu Z.J."/>
        </authorList>
    </citation>
    <scope>NUCLEOTIDE SEQUENCE</scope>
    <source>
        <strain evidence="2">CP</strain>
    </source>
</reference>
<feature type="region of interest" description="Disordered" evidence="1">
    <location>
        <begin position="30"/>
        <end position="52"/>
    </location>
</feature>
<keyword evidence="3" id="KW-1185">Reference proteome</keyword>
<dbReference type="AlphaFoldDB" id="A0AAV9DT98"/>
<sequence>MAAVAVARAATRGGGLRRLFSTSINFPPLSGGDGAEAPRPSSNCISLPRACA</sequence>
<evidence type="ECO:0000313" key="2">
    <source>
        <dbReference type="EMBL" id="KAK1304310.1"/>
    </source>
</evidence>
<evidence type="ECO:0000256" key="1">
    <source>
        <dbReference type="SAM" id="MobiDB-lite"/>
    </source>
</evidence>
<dbReference type="EMBL" id="JAUJYO010000011">
    <property type="protein sequence ID" value="KAK1304310.1"/>
    <property type="molecule type" value="Genomic_DNA"/>
</dbReference>